<evidence type="ECO:0000313" key="3">
    <source>
        <dbReference type="Proteomes" id="UP000235392"/>
    </source>
</evidence>
<gene>
    <name evidence="2" type="ORF">PCASD_16041</name>
</gene>
<dbReference type="Proteomes" id="UP000235392">
    <property type="component" value="Unassembled WGS sequence"/>
</dbReference>
<accession>A0A2N5TZV6</accession>
<sequence>MTKPFRRTLPKKNGPFAGPTQVISFLLRLGCLGLMFGAVNRYLRQTERLGYCDTGMKSSAMRRDQQIYQFMQLDDMISSHNKVESFAHTFQAKLGQAFEAASAFRLLPDCQSCPPTCDLQAWEDRSMRAGLRADAYGLGEEGPPMAPHAHGTQVSSRYR</sequence>
<name>A0A2N5TZV6_9BASI</name>
<proteinExistence type="predicted"/>
<dbReference type="AlphaFoldDB" id="A0A2N5TZV6"/>
<protein>
    <submittedName>
        <fullName evidence="2">Uncharacterized protein</fullName>
    </submittedName>
</protein>
<dbReference type="EMBL" id="PGCI01000279">
    <property type="protein sequence ID" value="PLW31039.1"/>
    <property type="molecule type" value="Genomic_DNA"/>
</dbReference>
<comment type="caution">
    <text evidence="2">The sequence shown here is derived from an EMBL/GenBank/DDBJ whole genome shotgun (WGS) entry which is preliminary data.</text>
</comment>
<organism evidence="2 3">
    <name type="scientific">Puccinia coronata f. sp. avenae</name>
    <dbReference type="NCBI Taxonomy" id="200324"/>
    <lineage>
        <taxon>Eukaryota</taxon>
        <taxon>Fungi</taxon>
        <taxon>Dikarya</taxon>
        <taxon>Basidiomycota</taxon>
        <taxon>Pucciniomycotina</taxon>
        <taxon>Pucciniomycetes</taxon>
        <taxon>Pucciniales</taxon>
        <taxon>Pucciniaceae</taxon>
        <taxon>Puccinia</taxon>
    </lineage>
</organism>
<feature type="region of interest" description="Disordered" evidence="1">
    <location>
        <begin position="136"/>
        <end position="159"/>
    </location>
</feature>
<evidence type="ECO:0000256" key="1">
    <source>
        <dbReference type="SAM" id="MobiDB-lite"/>
    </source>
</evidence>
<evidence type="ECO:0000313" key="2">
    <source>
        <dbReference type="EMBL" id="PLW31039.1"/>
    </source>
</evidence>
<reference evidence="2 3" key="1">
    <citation type="submission" date="2017-11" db="EMBL/GenBank/DDBJ databases">
        <title>De novo assembly and phasing of dikaryotic genomes from two isolates of Puccinia coronata f. sp. avenae, the causal agent of oat crown rust.</title>
        <authorList>
            <person name="Miller M.E."/>
            <person name="Zhang Y."/>
            <person name="Omidvar V."/>
            <person name="Sperschneider J."/>
            <person name="Schwessinger B."/>
            <person name="Raley C."/>
            <person name="Palmer J.M."/>
            <person name="Garnica D."/>
            <person name="Upadhyaya N."/>
            <person name="Rathjen J."/>
            <person name="Taylor J.M."/>
            <person name="Park R.F."/>
            <person name="Dodds P.N."/>
            <person name="Hirsch C.D."/>
            <person name="Kianian S.F."/>
            <person name="Figueroa M."/>
        </authorList>
    </citation>
    <scope>NUCLEOTIDE SEQUENCE [LARGE SCALE GENOMIC DNA]</scope>
    <source>
        <strain evidence="2">12SD80</strain>
    </source>
</reference>